<dbReference type="EMBL" id="JQED01000047">
    <property type="protein sequence ID" value="KGJ88417.1"/>
    <property type="molecule type" value="Genomic_DNA"/>
</dbReference>
<comment type="caution">
    <text evidence="1">The sequence shown here is derived from an EMBL/GenBank/DDBJ whole genome shotgun (WGS) entry which is preliminary data.</text>
</comment>
<dbReference type="PATRIC" id="fig|28229.4.peg.3608"/>
<evidence type="ECO:0000313" key="1">
    <source>
        <dbReference type="EMBL" id="KGJ88417.1"/>
    </source>
</evidence>
<reference evidence="1 2" key="1">
    <citation type="submission" date="2014-08" db="EMBL/GenBank/DDBJ databases">
        <title>Genomic and Phenotypic Diversity of Colwellia psychrerythraea strains from Disparate Marine Basins.</title>
        <authorList>
            <person name="Techtmann S.M."/>
            <person name="Stelling S.C."/>
            <person name="Utturkar S.M."/>
            <person name="Alshibli N."/>
            <person name="Harris A."/>
            <person name="Brown S.D."/>
            <person name="Hazen T.C."/>
        </authorList>
    </citation>
    <scope>NUCLEOTIDE SEQUENCE [LARGE SCALE GENOMIC DNA]</scope>
    <source>
        <strain evidence="1 2">ND2E</strain>
    </source>
</reference>
<dbReference type="AlphaFoldDB" id="A0A099KEF4"/>
<evidence type="ECO:0000313" key="2">
    <source>
        <dbReference type="Proteomes" id="UP000029843"/>
    </source>
</evidence>
<proteinExistence type="predicted"/>
<organism evidence="1 2">
    <name type="scientific">Colwellia psychrerythraea</name>
    <name type="common">Vibrio psychroerythus</name>
    <dbReference type="NCBI Taxonomy" id="28229"/>
    <lineage>
        <taxon>Bacteria</taxon>
        <taxon>Pseudomonadati</taxon>
        <taxon>Pseudomonadota</taxon>
        <taxon>Gammaproteobacteria</taxon>
        <taxon>Alteromonadales</taxon>
        <taxon>Colwelliaceae</taxon>
        <taxon>Colwellia</taxon>
    </lineage>
</organism>
<sequence length="295" mass="32213">MNIVETTGAPFNFGASVATDLDAFEFNDTVATSTLLSDKQHAITGNMDSASDIDYFQFTAVRGQDVLLKLEDAQLDEWIIEFYNNGWMQVATNTDLTIGNLQPNQNINIRVRANPSLPVNSLHDYDLTIGTKVTSVSNHSVSGESNVNRVTYAAFNAVKATYATTQAYHNLTWGVTLQDSTGHPVEGAKAKLKVDQDVSDNDNIINYTNYEKISNSAGRVSGSINLGNCSGSYTFQHTEYSLGYKNIYDTDLIYGVWRLEIPNTGNLDLGVGGDNVPYVVLGHLCDQDLVSSNPS</sequence>
<name>A0A099KEF4_COLPS</name>
<accession>A0A099KEF4</accession>
<dbReference type="Proteomes" id="UP000029843">
    <property type="component" value="Unassembled WGS sequence"/>
</dbReference>
<gene>
    <name evidence="1" type="ORF">ND2E_4253</name>
</gene>
<protein>
    <submittedName>
        <fullName evidence="1">Uncharacterized protein</fullName>
    </submittedName>
</protein>
<dbReference type="Gene3D" id="2.60.120.380">
    <property type="match status" value="1"/>
</dbReference>